<dbReference type="EMBL" id="JBHTKY010000003">
    <property type="protein sequence ID" value="MFD1164663.1"/>
    <property type="molecule type" value="Genomic_DNA"/>
</dbReference>
<feature type="transmembrane region" description="Helical" evidence="1">
    <location>
        <begin position="109"/>
        <end position="129"/>
    </location>
</feature>
<feature type="transmembrane region" description="Helical" evidence="1">
    <location>
        <begin position="217"/>
        <end position="237"/>
    </location>
</feature>
<feature type="transmembrane region" description="Helical" evidence="1">
    <location>
        <begin position="243"/>
        <end position="262"/>
    </location>
</feature>
<feature type="transmembrane region" description="Helical" evidence="1">
    <location>
        <begin position="274"/>
        <end position="295"/>
    </location>
</feature>
<dbReference type="RefSeq" id="WP_380894754.1">
    <property type="nucleotide sequence ID" value="NZ_JBHTKY010000003.1"/>
</dbReference>
<feature type="transmembrane region" description="Helical" evidence="1">
    <location>
        <begin position="21"/>
        <end position="42"/>
    </location>
</feature>
<accession>A0ABW3RHK4</accession>
<gene>
    <name evidence="2" type="ORF">ACFQ2C_03490</name>
</gene>
<comment type="caution">
    <text evidence="2">The sequence shown here is derived from an EMBL/GenBank/DDBJ whole genome shotgun (WGS) entry which is preliminary data.</text>
</comment>
<evidence type="ECO:0000313" key="2">
    <source>
        <dbReference type="EMBL" id="MFD1164663.1"/>
    </source>
</evidence>
<evidence type="ECO:0000313" key="3">
    <source>
        <dbReference type="Proteomes" id="UP001597205"/>
    </source>
</evidence>
<evidence type="ECO:0008006" key="4">
    <source>
        <dbReference type="Google" id="ProtNLM"/>
    </source>
</evidence>
<feature type="transmembrane region" description="Helical" evidence="1">
    <location>
        <begin position="173"/>
        <end position="189"/>
    </location>
</feature>
<dbReference type="Proteomes" id="UP001597205">
    <property type="component" value="Unassembled WGS sequence"/>
</dbReference>
<keyword evidence="1" id="KW-0472">Membrane</keyword>
<reference evidence="3" key="1">
    <citation type="journal article" date="2019" name="Int. J. Syst. Evol. Microbiol.">
        <title>The Global Catalogue of Microorganisms (GCM) 10K type strain sequencing project: providing services to taxonomists for standard genome sequencing and annotation.</title>
        <authorList>
            <consortium name="The Broad Institute Genomics Platform"/>
            <consortium name="The Broad Institute Genome Sequencing Center for Infectious Disease"/>
            <person name="Wu L."/>
            <person name="Ma J."/>
        </authorList>
    </citation>
    <scope>NUCLEOTIDE SEQUENCE [LARGE SCALE GENOMIC DNA]</scope>
    <source>
        <strain evidence="3">CCUG 52468</strain>
    </source>
</reference>
<feature type="transmembrane region" description="Helical" evidence="1">
    <location>
        <begin position="150"/>
        <end position="167"/>
    </location>
</feature>
<keyword evidence="1" id="KW-1133">Transmembrane helix</keyword>
<sequence>MLNNYFKLQYRIISRSFEEFGFNKYLLAPVILAFYISLFYFISLSPSWGVYLVSLLNFQWLFALSEFNRNEFLRNTFETKDFHFIRLLENFTVSLGTLIVLTISGNYLLVGILLALCVLFVFISTNSFWSNRIPTPFTRKPFEFIVGFRSTWLLIVLLYSIALIGLVYNNQNLALVSMFVLCLCSAFYYQEPEPYMIFWNQNRKPIEFIWYKIKRGIIQLTILLIPLVILQILFFLSELYKPILVWGLGILLIPFTISLKYAAYPEKVGISEGIILALCLAFYPLILAIIPYYYFKAIANLKKIS</sequence>
<keyword evidence="3" id="KW-1185">Reference proteome</keyword>
<feature type="transmembrane region" description="Helical" evidence="1">
    <location>
        <begin position="84"/>
        <end position="103"/>
    </location>
</feature>
<evidence type="ECO:0000256" key="1">
    <source>
        <dbReference type="SAM" id="Phobius"/>
    </source>
</evidence>
<name>A0ABW3RHK4_9SPHI</name>
<organism evidence="2 3">
    <name type="scientific">Sphingobacterium daejeonense</name>
    <dbReference type="NCBI Taxonomy" id="371142"/>
    <lineage>
        <taxon>Bacteria</taxon>
        <taxon>Pseudomonadati</taxon>
        <taxon>Bacteroidota</taxon>
        <taxon>Sphingobacteriia</taxon>
        <taxon>Sphingobacteriales</taxon>
        <taxon>Sphingobacteriaceae</taxon>
        <taxon>Sphingobacterium</taxon>
    </lineage>
</organism>
<keyword evidence="1" id="KW-0812">Transmembrane</keyword>
<protein>
    <recommendedName>
        <fullName evidence="4">ABC transporter permease</fullName>
    </recommendedName>
</protein>
<proteinExistence type="predicted"/>